<dbReference type="PANTHER" id="PTHR32305">
    <property type="match status" value="1"/>
</dbReference>
<evidence type="ECO:0000256" key="1">
    <source>
        <dbReference type="ARBA" id="ARBA00022737"/>
    </source>
</evidence>
<dbReference type="InterPro" id="IPR045351">
    <property type="entry name" value="DUF6531"/>
</dbReference>
<feature type="domain" description="Teneurin-like YD-shell" evidence="3">
    <location>
        <begin position="762"/>
        <end position="821"/>
    </location>
</feature>
<dbReference type="PANTHER" id="PTHR32305:SF15">
    <property type="entry name" value="PROTEIN RHSA-RELATED"/>
    <property type="match status" value="1"/>
</dbReference>
<dbReference type="Pfam" id="PF05593">
    <property type="entry name" value="RHS_repeat"/>
    <property type="match status" value="2"/>
</dbReference>
<feature type="domain" description="DUF6531" evidence="2">
    <location>
        <begin position="142"/>
        <end position="212"/>
    </location>
</feature>
<dbReference type="AlphaFoldDB" id="C6M2T4"/>
<proteinExistence type="predicted"/>
<dbReference type="Gene3D" id="3.90.930.1">
    <property type="match status" value="1"/>
</dbReference>
<dbReference type="EMBL" id="ACKO02000004">
    <property type="protein sequence ID" value="EET45198.1"/>
    <property type="molecule type" value="Genomic_DNA"/>
</dbReference>
<sequence>MAFNKIARKDSDFYVICTLPDFCWAPPPAPPVTPPIPFPLFADLGGAKTVAKDVRLNRKPAFVFKASKTNRTTGDEPALPGRKGILSRTATKPAWPMMHSSSVKIRKRHIIRAGDMFHMNNKFKKKLPPKPCISCKAAAGAGRPVNPIHGLKFLEGETDFAFEGILPLVWSRSYYSDQDGTGWLGEGWSVPGCQRIIRDAAGLAYIDDQGRLFPLPEVDEDDEEPVLFESEQIWFSKNPDGHYVIASLDGSIALRFAPLVVAEDGSDEDSTLFPLVAVEDANGNHQRFVYHPLTGLPQYVIDGNGRVFSLNFGNVADEQSPKMRLLSVSLLEGLPAFGETVRVGSPLVRYEYNGSGDLLRVIGRDGNVKRSFGYKNNLMVSHTDAAGLVSEYEYDHYTPTGKVLRNWTSLGEEWRFTYHDGYTEVTDVLGRTEQYHYDYNNELTKRVFADGSTVLMERDGLGRLLSHTDAMGRVTRYQYSNEGQVEAIVRPDGAILHFDYDDCYRLIRKSDAEGRYDGYTYDEAGNLLTHTDPLKHTTRFEYDDNGLLLSVTDPNGSSTAYHYNENRQPDLITDCSGYETRLAYTPEGQLARITDALGQHTEYHYDADQNLTLALYPDGSKETFGYDTAGRLKTHTDGEGHTTSYEYGQDGLPTRRTNALGHTFGYHYDKARRLVGLTNENGARYRFAYDVLDRLIAESGFDHKLTGYRYNAGNELVEQREFGDDASLAAKLMAQLGGQPLPKKDAAPLSDDLDNQTPLRITEFKRDILGRLIHTLARDGGDRVQETAYQYDLDGNLVRAANRHSITCFDYDENGQLIAQHQWKVPSKEENTRNVLPTAKEVTARKRLPMCWTSWRLPTIFTGTRARHTGRTWRITASPGRSKSGNWNLMDRASCRKAVC</sequence>
<dbReference type="InterPro" id="IPR006530">
    <property type="entry name" value="YD"/>
</dbReference>
<dbReference type="Proteomes" id="UP000005365">
    <property type="component" value="Unassembled WGS sequence"/>
</dbReference>
<dbReference type="eggNOG" id="COG3209">
    <property type="taxonomic scope" value="Bacteria"/>
</dbReference>
<reference evidence="4" key="1">
    <citation type="submission" date="2009-07" db="EMBL/GenBank/DDBJ databases">
        <authorList>
            <person name="Weinstock G."/>
            <person name="Sodergren E."/>
            <person name="Clifton S."/>
            <person name="Fulton L."/>
            <person name="Fulton B."/>
            <person name="Courtney L."/>
            <person name="Fronick C."/>
            <person name="Harrison M."/>
            <person name="Strong C."/>
            <person name="Farmer C."/>
            <person name="Delahaunty K."/>
            <person name="Markovic C."/>
            <person name="Hall O."/>
            <person name="Minx P."/>
            <person name="Tomlinson C."/>
            <person name="Mitreva M."/>
            <person name="Nelson J."/>
            <person name="Hou S."/>
            <person name="Wollam A."/>
            <person name="Pepin K.H."/>
            <person name="Johnson M."/>
            <person name="Bhonagiri V."/>
            <person name="Nash W.E."/>
            <person name="Warren W."/>
            <person name="Chinwalla A."/>
            <person name="Mardis E.R."/>
            <person name="Wilson R.K."/>
        </authorList>
    </citation>
    <scope>NUCLEOTIDE SEQUENCE [LARGE SCALE GENOMIC DNA]</scope>
    <source>
        <strain evidence="4">ATCC 29256</strain>
    </source>
</reference>
<feature type="domain" description="Teneurin-like YD-shell" evidence="3">
    <location>
        <begin position="518"/>
        <end position="616"/>
    </location>
</feature>
<gene>
    <name evidence="4" type="ORF">NEISICOT_00823</name>
</gene>
<comment type="caution">
    <text evidence="4">The sequence shown here is derived from an EMBL/GenBank/DDBJ whole genome shotgun (WGS) entry which is preliminary data.</text>
</comment>
<keyword evidence="5" id="KW-1185">Reference proteome</keyword>
<dbReference type="Pfam" id="PF20148">
    <property type="entry name" value="DUF6531"/>
    <property type="match status" value="1"/>
</dbReference>
<keyword evidence="1" id="KW-0677">Repeat</keyword>
<dbReference type="InterPro" id="IPR050708">
    <property type="entry name" value="T6SS_VgrG/RHS"/>
</dbReference>
<evidence type="ECO:0000259" key="2">
    <source>
        <dbReference type="Pfam" id="PF20148"/>
    </source>
</evidence>
<organism evidence="4 5">
    <name type="scientific">Neisseria sicca ATCC 29256</name>
    <dbReference type="NCBI Taxonomy" id="547045"/>
    <lineage>
        <taxon>Bacteria</taxon>
        <taxon>Pseudomonadati</taxon>
        <taxon>Pseudomonadota</taxon>
        <taxon>Betaproteobacteria</taxon>
        <taxon>Neisseriales</taxon>
        <taxon>Neisseriaceae</taxon>
        <taxon>Neisseria</taxon>
    </lineage>
</organism>
<dbReference type="InterPro" id="IPR056823">
    <property type="entry name" value="TEN-like_YD-shell"/>
</dbReference>
<evidence type="ECO:0000313" key="5">
    <source>
        <dbReference type="Proteomes" id="UP000005365"/>
    </source>
</evidence>
<dbReference type="Pfam" id="PF13665">
    <property type="entry name" value="Tox-PAAR-like"/>
    <property type="match status" value="1"/>
</dbReference>
<dbReference type="Pfam" id="PF25023">
    <property type="entry name" value="TEN_YD-shell"/>
    <property type="match status" value="2"/>
</dbReference>
<dbReference type="Gene3D" id="2.180.10.10">
    <property type="entry name" value="RHS repeat-associated core"/>
    <property type="match status" value="2"/>
</dbReference>
<dbReference type="InterPro" id="IPR031325">
    <property type="entry name" value="RHS_repeat"/>
</dbReference>
<evidence type="ECO:0000259" key="3">
    <source>
        <dbReference type="Pfam" id="PF25023"/>
    </source>
</evidence>
<name>C6M2T4_NEISI</name>
<dbReference type="NCBIfam" id="TIGR01643">
    <property type="entry name" value="YD_repeat_2x"/>
    <property type="match status" value="10"/>
</dbReference>
<accession>C6M2T4</accession>
<evidence type="ECO:0000313" key="4">
    <source>
        <dbReference type="EMBL" id="EET45198.1"/>
    </source>
</evidence>
<protein>
    <submittedName>
        <fullName evidence="4">YD repeat protein (3 repeats)</fullName>
    </submittedName>
</protein>
<dbReference type="RefSeq" id="WP_003756626.1">
    <property type="nucleotide sequence ID" value="NZ_ACKO02000004.1"/>
</dbReference>